<feature type="region of interest" description="Disordered" evidence="1">
    <location>
        <begin position="157"/>
        <end position="210"/>
    </location>
</feature>
<dbReference type="EMBL" id="JBHTCF010000007">
    <property type="protein sequence ID" value="MFC7306295.1"/>
    <property type="molecule type" value="Genomic_DNA"/>
</dbReference>
<evidence type="ECO:0000313" key="2">
    <source>
        <dbReference type="EMBL" id="MFC7306295.1"/>
    </source>
</evidence>
<accession>A0ABW2JLS4</accession>
<feature type="compositionally biased region" description="Polar residues" evidence="1">
    <location>
        <begin position="164"/>
        <end position="183"/>
    </location>
</feature>
<evidence type="ECO:0000256" key="1">
    <source>
        <dbReference type="SAM" id="MobiDB-lite"/>
    </source>
</evidence>
<organism evidence="2 3">
    <name type="scientific">Streptomyces monticola</name>
    <dbReference type="NCBI Taxonomy" id="2666263"/>
    <lineage>
        <taxon>Bacteria</taxon>
        <taxon>Bacillati</taxon>
        <taxon>Actinomycetota</taxon>
        <taxon>Actinomycetes</taxon>
        <taxon>Kitasatosporales</taxon>
        <taxon>Streptomycetaceae</taxon>
        <taxon>Streptomyces</taxon>
    </lineage>
</organism>
<comment type="caution">
    <text evidence="2">The sequence shown here is derived from an EMBL/GenBank/DDBJ whole genome shotgun (WGS) entry which is preliminary data.</text>
</comment>
<protein>
    <recommendedName>
        <fullName evidence="4">WXG100 family type VII secretion target</fullName>
    </recommendedName>
</protein>
<proteinExistence type="predicted"/>
<gene>
    <name evidence="2" type="ORF">ACFQVC_18985</name>
</gene>
<reference evidence="3" key="1">
    <citation type="journal article" date="2019" name="Int. J. Syst. Evol. Microbiol.">
        <title>The Global Catalogue of Microorganisms (GCM) 10K type strain sequencing project: providing services to taxonomists for standard genome sequencing and annotation.</title>
        <authorList>
            <consortium name="The Broad Institute Genomics Platform"/>
            <consortium name="The Broad Institute Genome Sequencing Center for Infectious Disease"/>
            <person name="Wu L."/>
            <person name="Ma J."/>
        </authorList>
    </citation>
    <scope>NUCLEOTIDE SEQUENCE [LARGE SCALE GENOMIC DNA]</scope>
    <source>
        <strain evidence="3">SYNS20</strain>
    </source>
</reference>
<dbReference type="Proteomes" id="UP001596523">
    <property type="component" value="Unassembled WGS sequence"/>
</dbReference>
<name>A0ABW2JLS4_9ACTN</name>
<feature type="compositionally biased region" description="Low complexity" evidence="1">
    <location>
        <begin position="186"/>
        <end position="197"/>
    </location>
</feature>
<evidence type="ECO:0008006" key="4">
    <source>
        <dbReference type="Google" id="ProtNLM"/>
    </source>
</evidence>
<keyword evidence="3" id="KW-1185">Reference proteome</keyword>
<sequence length="210" mass="23083">MSSGDGFRADTDAMAQITKGINLAMDELKELGFDVEANLGRGFDELELAGLEVGDKGLQETFGDFCERWGWGIRTLMQNANKFAVGLDLSAGMYHEQEQYLGNTFKGVLNQVGGNPYATEEEIRDQSYTDAIVGATPYGHIKDADYSAESIVEGQRQADEAWSQVGQDFQSSPWTPWQDNTEWQWDGPPGAEAAPEGTPEEDATLIEGER</sequence>
<dbReference type="RefSeq" id="WP_381831648.1">
    <property type="nucleotide sequence ID" value="NZ_JBHTCF010000007.1"/>
</dbReference>
<evidence type="ECO:0000313" key="3">
    <source>
        <dbReference type="Proteomes" id="UP001596523"/>
    </source>
</evidence>